<dbReference type="InterPro" id="IPR044015">
    <property type="entry name" value="FBPase_C_dom"/>
</dbReference>
<name>A3QSS5_GUITH</name>
<feature type="domain" description="Fructose-1-6-bisphosphatase class 1 C-terminal" evidence="15">
    <location>
        <begin position="292"/>
        <end position="422"/>
    </location>
</feature>
<dbReference type="GO" id="GO:0005829">
    <property type="term" value="C:cytosol"/>
    <property type="evidence" value="ECO:0007669"/>
    <property type="project" value="TreeGrafter"/>
</dbReference>
<proteinExistence type="evidence at transcript level"/>
<evidence type="ECO:0000256" key="4">
    <source>
        <dbReference type="ARBA" id="ARBA00011881"/>
    </source>
</evidence>
<keyword evidence="6" id="KW-0479">Metal-binding</keyword>
<dbReference type="Pfam" id="PF00316">
    <property type="entry name" value="FBPase"/>
    <property type="match status" value="1"/>
</dbReference>
<keyword evidence="13" id="KW-0732">Signal</keyword>
<dbReference type="PANTHER" id="PTHR11556:SF1">
    <property type="entry name" value="FRUCTOSE-BISPHOSPHATASE"/>
    <property type="match status" value="1"/>
</dbReference>
<accession>A3QSS5</accession>
<dbReference type="InterPro" id="IPR028343">
    <property type="entry name" value="FBPtase"/>
</dbReference>
<reference evidence="16" key="1">
    <citation type="journal article" date="2007" name="Protist">
        <title>Origin and distribution of Calvin cycle fructose and sedoheptulose bisphosphatases in plantae and complex algae: a single secondary origin of complex red plastids and subsequent propagation via tertiary endosymbioses.</title>
        <authorList>
            <person name="Teich R."/>
            <person name="Zauner S."/>
            <person name="Baurain D."/>
            <person name="Brinkmann H."/>
            <person name="Petersen J."/>
        </authorList>
    </citation>
    <scope>NUCLEOTIDE SEQUENCE</scope>
</reference>
<dbReference type="CDD" id="cd00354">
    <property type="entry name" value="FBPase"/>
    <property type="match status" value="1"/>
</dbReference>
<evidence type="ECO:0000256" key="8">
    <source>
        <dbReference type="ARBA" id="ARBA00022842"/>
    </source>
</evidence>
<dbReference type="Pfam" id="PF18913">
    <property type="entry name" value="FBPase_C"/>
    <property type="match status" value="1"/>
</dbReference>
<dbReference type="PRINTS" id="PR00115">
    <property type="entry name" value="F16BPHPHTASE"/>
</dbReference>
<dbReference type="EC" id="3.1.3.11" evidence="5"/>
<keyword evidence="9 12" id="KW-0119">Carbohydrate metabolism</keyword>
<evidence type="ECO:0000259" key="15">
    <source>
        <dbReference type="Pfam" id="PF18913"/>
    </source>
</evidence>
<evidence type="ECO:0000256" key="2">
    <source>
        <dbReference type="ARBA" id="ARBA00001946"/>
    </source>
</evidence>
<dbReference type="PROSITE" id="PS00124">
    <property type="entry name" value="FBPASE"/>
    <property type="match status" value="1"/>
</dbReference>
<evidence type="ECO:0000256" key="5">
    <source>
        <dbReference type="ARBA" id="ARBA00013093"/>
    </source>
</evidence>
<dbReference type="PIRSF" id="PIRSF500210">
    <property type="entry name" value="FBPtase"/>
    <property type="match status" value="1"/>
</dbReference>
<dbReference type="GO" id="GO:0005986">
    <property type="term" value="P:sucrose biosynthetic process"/>
    <property type="evidence" value="ECO:0007669"/>
    <property type="project" value="TreeGrafter"/>
</dbReference>
<keyword evidence="7 12" id="KW-0378">Hydrolase</keyword>
<evidence type="ECO:0000256" key="12">
    <source>
        <dbReference type="RuleBase" id="RU000508"/>
    </source>
</evidence>
<dbReference type="SUPFAM" id="SSF56655">
    <property type="entry name" value="Carbohydrate phosphatase"/>
    <property type="match status" value="1"/>
</dbReference>
<dbReference type="InterPro" id="IPR033391">
    <property type="entry name" value="FBPase_N"/>
</dbReference>
<evidence type="ECO:0000259" key="14">
    <source>
        <dbReference type="Pfam" id="PF00316"/>
    </source>
</evidence>
<dbReference type="GO" id="GO:0006002">
    <property type="term" value="P:fructose 6-phosphate metabolic process"/>
    <property type="evidence" value="ECO:0007669"/>
    <property type="project" value="TreeGrafter"/>
</dbReference>
<dbReference type="GO" id="GO:0046872">
    <property type="term" value="F:metal ion binding"/>
    <property type="evidence" value="ECO:0007669"/>
    <property type="project" value="UniProtKB-KW"/>
</dbReference>
<dbReference type="HAMAP" id="MF_01855">
    <property type="entry name" value="FBPase_class1"/>
    <property type="match status" value="1"/>
</dbReference>
<dbReference type="AlphaFoldDB" id="A3QSS5"/>
<dbReference type="GO" id="GO:0006094">
    <property type="term" value="P:gluconeogenesis"/>
    <property type="evidence" value="ECO:0007669"/>
    <property type="project" value="TreeGrafter"/>
</dbReference>
<evidence type="ECO:0000256" key="3">
    <source>
        <dbReference type="ARBA" id="ARBA00010941"/>
    </source>
</evidence>
<sequence length="443" mass="48455">MRAVLLAVAATCASAFMAPSPVSLSRRPLRLSQSRSAAVRVPRASPVMMANIKERTVRAPVFDEVCEQTGITLTRYMMEVSRANPELRDLESLISGIQQACKTISSLVDRATITGMVGYANGGGSINVQGEEQKKLDVVTNDVLKRALRFTGKVGIIASEEEDVPVFNKDAYKVPGGEGKYQDVTVDIGSKYVTVFDPLDGSSNVDANIPTGTIFGVYEEAESMENCMVNDDSVEGSCLLNTLQPGDALVASGYCLYSSSCMFVFTIGAGVNGFTYDRSIGEFVLTHPNIQLPKRGKIYSMNEANRWDWDKPLQDYVTAIQTGQGQTKAKYSSRYIGSMVGDVHRTLLYGGIFGYPADKKNKDGKLRLLYEAAPMSFLMEQAGGLSLTGKTRIMDLVPQKVHQRVPFLAGSYDDVMEMRSYYDACDDPEIIKRCLARLEGSAK</sequence>
<comment type="similarity">
    <text evidence="3 12">Belongs to the FBPase class 1 family.</text>
</comment>
<evidence type="ECO:0000313" key="16">
    <source>
        <dbReference type="EMBL" id="ABF68595.1"/>
    </source>
</evidence>
<evidence type="ECO:0000256" key="7">
    <source>
        <dbReference type="ARBA" id="ARBA00022801"/>
    </source>
</evidence>
<keyword evidence="8" id="KW-0460">Magnesium</keyword>
<dbReference type="GO" id="GO:0030388">
    <property type="term" value="P:fructose 1,6-bisphosphate metabolic process"/>
    <property type="evidence" value="ECO:0007669"/>
    <property type="project" value="TreeGrafter"/>
</dbReference>
<dbReference type="PIRSF" id="PIRSF000904">
    <property type="entry name" value="FBPtase_SBPase"/>
    <property type="match status" value="1"/>
</dbReference>
<feature type="signal peptide" evidence="13">
    <location>
        <begin position="1"/>
        <end position="15"/>
    </location>
</feature>
<dbReference type="InterPro" id="IPR000146">
    <property type="entry name" value="FBPase_class-1"/>
</dbReference>
<organism evidence="16">
    <name type="scientific">Guillardia theta</name>
    <name type="common">Cryptophyte</name>
    <name type="synonym">Cryptomonas phi</name>
    <dbReference type="NCBI Taxonomy" id="55529"/>
    <lineage>
        <taxon>Eukaryota</taxon>
        <taxon>Cryptophyceae</taxon>
        <taxon>Pyrenomonadales</taxon>
        <taxon>Geminigeraceae</taxon>
        <taxon>Guillardia</taxon>
    </lineage>
</organism>
<gene>
    <name evidence="16" type="primary">FBP</name>
</gene>
<dbReference type="GO" id="GO:0006000">
    <property type="term" value="P:fructose metabolic process"/>
    <property type="evidence" value="ECO:0007669"/>
    <property type="project" value="TreeGrafter"/>
</dbReference>
<evidence type="ECO:0000256" key="10">
    <source>
        <dbReference type="ARBA" id="ARBA00024331"/>
    </source>
</evidence>
<dbReference type="Gene3D" id="3.40.190.80">
    <property type="match status" value="1"/>
</dbReference>
<protein>
    <recommendedName>
        <fullName evidence="5">fructose-bisphosphatase</fullName>
        <ecNumber evidence="5">3.1.3.11</ecNumber>
    </recommendedName>
    <alternativeName>
        <fullName evidence="11">D-fructose-1,6-bisphosphate 1-phosphohydrolase</fullName>
    </alternativeName>
</protein>
<dbReference type="FunFam" id="3.40.190.80:FF:000001">
    <property type="entry name" value="Fructose-1,6-bisphosphatase class 1"/>
    <property type="match status" value="1"/>
</dbReference>
<dbReference type="OMA" id="RCMAVGT"/>
<dbReference type="Gene3D" id="3.30.540.10">
    <property type="entry name" value="Fructose-1,6-Bisphosphatase, subunit A, domain 1"/>
    <property type="match status" value="1"/>
</dbReference>
<feature type="chain" id="PRO_5013197855" description="fructose-bisphosphatase" evidence="13">
    <location>
        <begin position="16"/>
        <end position="443"/>
    </location>
</feature>
<evidence type="ECO:0000256" key="1">
    <source>
        <dbReference type="ARBA" id="ARBA00001273"/>
    </source>
</evidence>
<evidence type="ECO:0000256" key="13">
    <source>
        <dbReference type="SAM" id="SignalP"/>
    </source>
</evidence>
<comment type="subunit">
    <text evidence="4">Homotetramer.</text>
</comment>
<comment type="catalytic activity">
    <reaction evidence="1">
        <text>beta-D-fructose 1,6-bisphosphate + H2O = beta-D-fructose 6-phosphate + phosphate</text>
        <dbReference type="Rhea" id="RHEA:11064"/>
        <dbReference type="ChEBI" id="CHEBI:15377"/>
        <dbReference type="ChEBI" id="CHEBI:32966"/>
        <dbReference type="ChEBI" id="CHEBI:43474"/>
        <dbReference type="ChEBI" id="CHEBI:57634"/>
        <dbReference type="EC" id="3.1.3.11"/>
    </reaction>
</comment>
<comment type="cofactor">
    <cofactor evidence="2">
        <name>Mg(2+)</name>
        <dbReference type="ChEBI" id="CHEBI:18420"/>
    </cofactor>
</comment>
<dbReference type="InterPro" id="IPR020548">
    <property type="entry name" value="Fructose_bisphosphatase_AS"/>
</dbReference>
<evidence type="ECO:0000256" key="9">
    <source>
        <dbReference type="ARBA" id="ARBA00023277"/>
    </source>
</evidence>
<evidence type="ECO:0000256" key="11">
    <source>
        <dbReference type="ARBA" id="ARBA00032973"/>
    </source>
</evidence>
<dbReference type="EMBL" id="DQ508158">
    <property type="protein sequence ID" value="ABF68595.1"/>
    <property type="molecule type" value="mRNA"/>
</dbReference>
<dbReference type="GO" id="GO:0042132">
    <property type="term" value="F:fructose 1,6-bisphosphate 1-phosphatase activity"/>
    <property type="evidence" value="ECO:0007669"/>
    <property type="project" value="UniProtKB-EC"/>
</dbReference>
<dbReference type="PANTHER" id="PTHR11556">
    <property type="entry name" value="FRUCTOSE-1,6-BISPHOSPHATASE-RELATED"/>
    <property type="match status" value="1"/>
</dbReference>
<evidence type="ECO:0000256" key="6">
    <source>
        <dbReference type="ARBA" id="ARBA00022723"/>
    </source>
</evidence>
<feature type="domain" description="Fructose-1-6-bisphosphatase class I N-terminal" evidence="14">
    <location>
        <begin position="71"/>
        <end position="288"/>
    </location>
</feature>
<comment type="pathway">
    <text evidence="10">Carbohydrate biosynthesis.</text>
</comment>